<keyword evidence="1" id="KW-0285">Flavoprotein</keyword>
<dbReference type="Pfam" id="PF03358">
    <property type="entry name" value="FMN_red"/>
    <property type="match status" value="1"/>
</dbReference>
<dbReference type="InterPro" id="IPR029039">
    <property type="entry name" value="Flavoprotein-like_sf"/>
</dbReference>
<evidence type="ECO:0000259" key="4">
    <source>
        <dbReference type="Pfam" id="PF03358"/>
    </source>
</evidence>
<evidence type="ECO:0000256" key="2">
    <source>
        <dbReference type="ARBA" id="ARBA00022643"/>
    </source>
</evidence>
<dbReference type="RefSeq" id="WP_269603871.1">
    <property type="nucleotide sequence ID" value="NZ_JAPWIJ010000004.1"/>
</dbReference>
<dbReference type="InterPro" id="IPR005025">
    <property type="entry name" value="FMN_Rdtase-like_dom"/>
</dbReference>
<sequence>MNVTVVVGNPKHGSHTRRAAEMLAEQLSGSTADETIELSELGAKLLGWGDSDVAETVDRTASSQLVIFASPTFKATYSGLMKLFLEQFAGATGLAHVVAVPLMLGGGPTHALAPELTLRPVLAELGATCTTGLYLLDSSFDDGVAIGEYADRWRPVVQALTRGN</sequence>
<name>A0ABT4MD90_9NOCA</name>
<dbReference type="Proteomes" id="UP001081071">
    <property type="component" value="Unassembled WGS sequence"/>
</dbReference>
<accession>A0ABT4MD90</accession>
<reference evidence="5" key="1">
    <citation type="submission" date="2022-12" db="EMBL/GenBank/DDBJ databases">
        <authorList>
            <person name="Krivoruchko A.V."/>
            <person name="Elkin A."/>
        </authorList>
    </citation>
    <scope>NUCLEOTIDE SEQUENCE</scope>
    <source>
        <strain evidence="5">IEGM 1391</strain>
    </source>
</reference>
<evidence type="ECO:0000313" key="5">
    <source>
        <dbReference type="EMBL" id="MCZ4518942.1"/>
    </source>
</evidence>
<dbReference type="Gene3D" id="3.40.50.360">
    <property type="match status" value="1"/>
</dbReference>
<keyword evidence="3" id="KW-0560">Oxidoreductase</keyword>
<protein>
    <submittedName>
        <fullName evidence="5">NAD(P)H-dependent oxidoreductase</fullName>
    </submittedName>
</protein>
<evidence type="ECO:0000313" key="6">
    <source>
        <dbReference type="Proteomes" id="UP001081071"/>
    </source>
</evidence>
<evidence type="ECO:0000256" key="1">
    <source>
        <dbReference type="ARBA" id="ARBA00022630"/>
    </source>
</evidence>
<comment type="caution">
    <text evidence="5">The sequence shown here is derived from an EMBL/GenBank/DDBJ whole genome shotgun (WGS) entry which is preliminary data.</text>
</comment>
<organism evidence="5 6">
    <name type="scientific">Rhodococcus ruber</name>
    <dbReference type="NCBI Taxonomy" id="1830"/>
    <lineage>
        <taxon>Bacteria</taxon>
        <taxon>Bacillati</taxon>
        <taxon>Actinomycetota</taxon>
        <taxon>Actinomycetes</taxon>
        <taxon>Mycobacteriales</taxon>
        <taxon>Nocardiaceae</taxon>
        <taxon>Rhodococcus</taxon>
    </lineage>
</organism>
<keyword evidence="6" id="KW-1185">Reference proteome</keyword>
<gene>
    <name evidence="5" type="ORF">O4220_10465</name>
</gene>
<dbReference type="PANTHER" id="PTHR43408:SF2">
    <property type="entry name" value="FMN REDUCTASE (NADPH)"/>
    <property type="match status" value="1"/>
</dbReference>
<keyword evidence="2" id="KW-0288">FMN</keyword>
<feature type="domain" description="NADPH-dependent FMN reductase-like" evidence="4">
    <location>
        <begin position="1"/>
        <end position="132"/>
    </location>
</feature>
<dbReference type="EMBL" id="JAPWIJ010000004">
    <property type="protein sequence ID" value="MCZ4518942.1"/>
    <property type="molecule type" value="Genomic_DNA"/>
</dbReference>
<proteinExistence type="predicted"/>
<dbReference type="SUPFAM" id="SSF52218">
    <property type="entry name" value="Flavoproteins"/>
    <property type="match status" value="1"/>
</dbReference>
<dbReference type="PANTHER" id="PTHR43408">
    <property type="entry name" value="FMN REDUCTASE (NADPH)"/>
    <property type="match status" value="1"/>
</dbReference>
<evidence type="ECO:0000256" key="3">
    <source>
        <dbReference type="ARBA" id="ARBA00023002"/>
    </source>
</evidence>
<dbReference type="InterPro" id="IPR051814">
    <property type="entry name" value="NAD(P)H-dep_FMN_reductase"/>
</dbReference>